<dbReference type="OrthoDB" id="60860at2759"/>
<dbReference type="PANTHER" id="PTHR14365">
    <property type="entry name" value="APOPTOSIS REGULATORY PROTEIN SIVA"/>
    <property type="match status" value="1"/>
</dbReference>
<name>A0A8S3ZSN3_9EUPU</name>
<sequence>MPKRSNPFGDHSTLQLKTCMQGQEVVNGVSQQKNTHSAYACHNCREAMPFHAVMKCQMCENYICCHCVRQCASCHLHFCHLCFVVSYGQSTERAICFKCQGG</sequence>
<proteinExistence type="predicted"/>
<evidence type="ECO:0000313" key="1">
    <source>
        <dbReference type="EMBL" id="CAG5132517.1"/>
    </source>
</evidence>
<dbReference type="EMBL" id="CAJHNH020005446">
    <property type="protein sequence ID" value="CAG5132517.1"/>
    <property type="molecule type" value="Genomic_DNA"/>
</dbReference>
<keyword evidence="2" id="KW-1185">Reference proteome</keyword>
<accession>A0A8S3ZSN3</accession>
<dbReference type="AlphaFoldDB" id="A0A8S3ZSN3"/>
<reference evidence="1" key="1">
    <citation type="submission" date="2021-04" db="EMBL/GenBank/DDBJ databases">
        <authorList>
            <consortium name="Molecular Ecology Group"/>
        </authorList>
    </citation>
    <scope>NUCLEOTIDE SEQUENCE</scope>
</reference>
<dbReference type="InterPro" id="IPR022773">
    <property type="entry name" value="Siva"/>
</dbReference>
<organism evidence="1 2">
    <name type="scientific">Candidula unifasciata</name>
    <dbReference type="NCBI Taxonomy" id="100452"/>
    <lineage>
        <taxon>Eukaryota</taxon>
        <taxon>Metazoa</taxon>
        <taxon>Spiralia</taxon>
        <taxon>Lophotrochozoa</taxon>
        <taxon>Mollusca</taxon>
        <taxon>Gastropoda</taxon>
        <taxon>Heterobranchia</taxon>
        <taxon>Euthyneura</taxon>
        <taxon>Panpulmonata</taxon>
        <taxon>Eupulmonata</taxon>
        <taxon>Stylommatophora</taxon>
        <taxon>Helicina</taxon>
        <taxon>Helicoidea</taxon>
        <taxon>Geomitridae</taxon>
        <taxon>Candidula</taxon>
    </lineage>
</organism>
<evidence type="ECO:0008006" key="3">
    <source>
        <dbReference type="Google" id="ProtNLM"/>
    </source>
</evidence>
<dbReference type="Proteomes" id="UP000678393">
    <property type="component" value="Unassembled WGS sequence"/>
</dbReference>
<protein>
    <recommendedName>
        <fullName evidence="3">Apoptosis regulatory protein Siva</fullName>
    </recommendedName>
</protein>
<comment type="caution">
    <text evidence="1">The sequence shown here is derived from an EMBL/GenBank/DDBJ whole genome shotgun (WGS) entry which is preliminary data.</text>
</comment>
<evidence type="ECO:0000313" key="2">
    <source>
        <dbReference type="Proteomes" id="UP000678393"/>
    </source>
</evidence>
<dbReference type="GO" id="GO:0097191">
    <property type="term" value="P:extrinsic apoptotic signaling pathway"/>
    <property type="evidence" value="ECO:0007669"/>
    <property type="project" value="TreeGrafter"/>
</dbReference>
<dbReference type="PANTHER" id="PTHR14365:SF1">
    <property type="entry name" value="APOPTOSIS REGULATORY PROTEIN SIVA"/>
    <property type="match status" value="1"/>
</dbReference>
<dbReference type="GO" id="GO:0005175">
    <property type="term" value="F:CD27 receptor binding"/>
    <property type="evidence" value="ECO:0007669"/>
    <property type="project" value="TreeGrafter"/>
</dbReference>
<gene>
    <name evidence="1" type="ORF">CUNI_LOCUS18075</name>
</gene>